<feature type="compositionally biased region" description="Polar residues" evidence="1">
    <location>
        <begin position="24"/>
        <end position="39"/>
    </location>
</feature>
<dbReference type="GeneID" id="64637096"/>
<dbReference type="EMBL" id="JABBWG010000022">
    <property type="protein sequence ID" value="KAG1814032.1"/>
    <property type="molecule type" value="Genomic_DNA"/>
</dbReference>
<proteinExistence type="predicted"/>
<protein>
    <submittedName>
        <fullName evidence="2">Uncharacterized protein</fullName>
    </submittedName>
</protein>
<dbReference type="OrthoDB" id="6910977at2759"/>
<dbReference type="Proteomes" id="UP000807769">
    <property type="component" value="Unassembled WGS sequence"/>
</dbReference>
<reference evidence="2" key="1">
    <citation type="journal article" date="2020" name="New Phytol.">
        <title>Comparative genomics reveals dynamic genome evolution in host specialist ectomycorrhizal fungi.</title>
        <authorList>
            <person name="Lofgren L.A."/>
            <person name="Nguyen N.H."/>
            <person name="Vilgalys R."/>
            <person name="Ruytinx J."/>
            <person name="Liao H.L."/>
            <person name="Branco S."/>
            <person name="Kuo A."/>
            <person name="LaButti K."/>
            <person name="Lipzen A."/>
            <person name="Andreopoulos W."/>
            <person name="Pangilinan J."/>
            <person name="Riley R."/>
            <person name="Hundley H."/>
            <person name="Na H."/>
            <person name="Barry K."/>
            <person name="Grigoriev I.V."/>
            <person name="Stajich J.E."/>
            <person name="Kennedy P.G."/>
        </authorList>
    </citation>
    <scope>NUCLEOTIDE SEQUENCE</scope>
    <source>
        <strain evidence="2">MN1</strain>
    </source>
</reference>
<evidence type="ECO:0000313" key="2">
    <source>
        <dbReference type="EMBL" id="KAG1814032.1"/>
    </source>
</evidence>
<accession>A0A9P7E8P7</accession>
<dbReference type="AlphaFoldDB" id="A0A9P7E8P7"/>
<gene>
    <name evidence="2" type="ORF">BJ212DRAFT_388992</name>
</gene>
<keyword evidence="3" id="KW-1185">Reference proteome</keyword>
<dbReference type="RefSeq" id="XP_041191668.1">
    <property type="nucleotide sequence ID" value="XM_041343080.1"/>
</dbReference>
<organism evidence="2 3">
    <name type="scientific">Suillus subaureus</name>
    <dbReference type="NCBI Taxonomy" id="48587"/>
    <lineage>
        <taxon>Eukaryota</taxon>
        <taxon>Fungi</taxon>
        <taxon>Dikarya</taxon>
        <taxon>Basidiomycota</taxon>
        <taxon>Agaricomycotina</taxon>
        <taxon>Agaricomycetes</taxon>
        <taxon>Agaricomycetidae</taxon>
        <taxon>Boletales</taxon>
        <taxon>Suillineae</taxon>
        <taxon>Suillaceae</taxon>
        <taxon>Suillus</taxon>
    </lineage>
</organism>
<comment type="caution">
    <text evidence="2">The sequence shown here is derived from an EMBL/GenBank/DDBJ whole genome shotgun (WGS) entry which is preliminary data.</text>
</comment>
<feature type="region of interest" description="Disordered" evidence="1">
    <location>
        <begin position="20"/>
        <end position="47"/>
    </location>
</feature>
<sequence length="195" mass="21184">MNSASASPVGVPTAAFTFRLPTTAMPTSDSSPPETMLTETTEDAPTPDSCAANEIQYPALVVPMLPPSEIREITLAEVHGNLAFWRWINNIEDFVDPVLPISEPPSSRLPETMLAEAAEDPDVWSLVNEIEDFVDPELPLCVSPADAAEDPDFCNLPIRTLLICSWLNNSYASALHQRSPSELAPLSSAPIDHEM</sequence>
<name>A0A9P7E8P7_9AGAM</name>
<evidence type="ECO:0000256" key="1">
    <source>
        <dbReference type="SAM" id="MobiDB-lite"/>
    </source>
</evidence>
<evidence type="ECO:0000313" key="3">
    <source>
        <dbReference type="Proteomes" id="UP000807769"/>
    </source>
</evidence>